<evidence type="ECO:0000313" key="2">
    <source>
        <dbReference type="Proteomes" id="UP000179023"/>
    </source>
</evidence>
<protein>
    <recommendedName>
        <fullName evidence="3">Phosphoglycerate mutase</fullName>
    </recommendedName>
</protein>
<dbReference type="EMBL" id="MHQI01000060">
    <property type="protein sequence ID" value="OGZ98650.1"/>
    <property type="molecule type" value="Genomic_DNA"/>
</dbReference>
<dbReference type="Proteomes" id="UP000179023">
    <property type="component" value="Unassembled WGS sequence"/>
</dbReference>
<accession>A0A1G2KJL8</accession>
<dbReference type="AlphaFoldDB" id="A0A1G2KJL8"/>
<sequence length="178" mass="20847">MEIIMLRHAYASDGSVRALGRARDRFEKLERPHFDAIIYAYSASAMETAKHFEGFLSRLPYMRVLGELEFPPHRYRLEEEYLILGESSLTRYYLRPDPVPRILADYARRALEAVGRELFFFHTARALIISHAPLVQQMTYELFPERPILTNVLLSGCQGFRFQYFPRGHAANLDFLTW</sequence>
<evidence type="ECO:0008006" key="3">
    <source>
        <dbReference type="Google" id="ProtNLM"/>
    </source>
</evidence>
<organism evidence="1 2">
    <name type="scientific">Candidatus Sungbacteria bacterium RIFCSPHIGHO2_02_FULL_47_11</name>
    <dbReference type="NCBI Taxonomy" id="1802270"/>
    <lineage>
        <taxon>Bacteria</taxon>
        <taxon>Candidatus Sungiibacteriota</taxon>
    </lineage>
</organism>
<gene>
    <name evidence="1" type="ORF">A3C07_02370</name>
</gene>
<evidence type="ECO:0000313" key="1">
    <source>
        <dbReference type="EMBL" id="OGZ98650.1"/>
    </source>
</evidence>
<reference evidence="1 2" key="1">
    <citation type="journal article" date="2016" name="Nat. Commun.">
        <title>Thousands of microbial genomes shed light on interconnected biogeochemical processes in an aquifer system.</title>
        <authorList>
            <person name="Anantharaman K."/>
            <person name="Brown C.T."/>
            <person name="Hug L.A."/>
            <person name="Sharon I."/>
            <person name="Castelle C.J."/>
            <person name="Probst A.J."/>
            <person name="Thomas B.C."/>
            <person name="Singh A."/>
            <person name="Wilkins M.J."/>
            <person name="Karaoz U."/>
            <person name="Brodie E.L."/>
            <person name="Williams K.H."/>
            <person name="Hubbard S.S."/>
            <person name="Banfield J.F."/>
        </authorList>
    </citation>
    <scope>NUCLEOTIDE SEQUENCE [LARGE SCALE GENOMIC DNA]</scope>
</reference>
<proteinExistence type="predicted"/>
<comment type="caution">
    <text evidence="1">The sequence shown here is derived from an EMBL/GenBank/DDBJ whole genome shotgun (WGS) entry which is preliminary data.</text>
</comment>
<name>A0A1G2KJL8_9BACT</name>